<proteinExistence type="predicted"/>
<name>A0A4Y2WWE9_ARAVE</name>
<evidence type="ECO:0000313" key="2">
    <source>
        <dbReference type="Proteomes" id="UP000499080"/>
    </source>
</evidence>
<keyword evidence="2" id="KW-1185">Reference proteome</keyword>
<dbReference type="EMBL" id="BGPR01066610">
    <property type="protein sequence ID" value="GBO41126.1"/>
    <property type="molecule type" value="Genomic_DNA"/>
</dbReference>
<organism evidence="1 2">
    <name type="scientific">Araneus ventricosus</name>
    <name type="common">Orbweaver spider</name>
    <name type="synonym">Epeira ventricosa</name>
    <dbReference type="NCBI Taxonomy" id="182803"/>
    <lineage>
        <taxon>Eukaryota</taxon>
        <taxon>Metazoa</taxon>
        <taxon>Ecdysozoa</taxon>
        <taxon>Arthropoda</taxon>
        <taxon>Chelicerata</taxon>
        <taxon>Arachnida</taxon>
        <taxon>Araneae</taxon>
        <taxon>Araneomorphae</taxon>
        <taxon>Entelegynae</taxon>
        <taxon>Araneoidea</taxon>
        <taxon>Araneidae</taxon>
        <taxon>Araneus</taxon>
    </lineage>
</organism>
<protein>
    <submittedName>
        <fullName evidence="1">Uncharacterized protein</fullName>
    </submittedName>
</protein>
<dbReference type="AlphaFoldDB" id="A0A4Y2WWE9"/>
<sequence length="186" mass="20790">MKSRWNLQQLSRHLSPPSSNHIEERLATQCSAINVEREQRKKCPGSLNAAIFPCLSLQTQSALLDAIFGTSISPKPPSGSIPGDLRTMNQPIVYHLSPSGIHLPFPSSGLLQSYTPIFRLLQQVFTGEKQGMSSFLRFRKRNTHGEGIAMVRKLDPGDFDEPPSFRTPPSPEKRAFLKGKQILRQI</sequence>
<evidence type="ECO:0000313" key="1">
    <source>
        <dbReference type="EMBL" id="GBO41126.1"/>
    </source>
</evidence>
<reference evidence="1 2" key="1">
    <citation type="journal article" date="2019" name="Sci. Rep.">
        <title>Orb-weaving spider Araneus ventricosus genome elucidates the spidroin gene catalogue.</title>
        <authorList>
            <person name="Kono N."/>
            <person name="Nakamura H."/>
            <person name="Ohtoshi R."/>
            <person name="Moran D.A.P."/>
            <person name="Shinohara A."/>
            <person name="Yoshida Y."/>
            <person name="Fujiwara M."/>
            <person name="Mori M."/>
            <person name="Tomita M."/>
            <person name="Arakawa K."/>
        </authorList>
    </citation>
    <scope>NUCLEOTIDE SEQUENCE [LARGE SCALE GENOMIC DNA]</scope>
</reference>
<comment type="caution">
    <text evidence="1">The sequence shown here is derived from an EMBL/GenBank/DDBJ whole genome shotgun (WGS) entry which is preliminary data.</text>
</comment>
<dbReference type="Proteomes" id="UP000499080">
    <property type="component" value="Unassembled WGS sequence"/>
</dbReference>
<accession>A0A4Y2WWE9</accession>
<gene>
    <name evidence="1" type="ORF">AVEN_136592_1</name>
</gene>